<dbReference type="AlphaFoldDB" id="A0AA88TH15"/>
<accession>A0AA88TH15</accession>
<evidence type="ECO:0000313" key="1">
    <source>
        <dbReference type="EMBL" id="KAK2876426.1"/>
    </source>
</evidence>
<dbReference type="Proteomes" id="UP001187343">
    <property type="component" value="Unassembled WGS sequence"/>
</dbReference>
<name>A0AA88TH15_9TELE</name>
<keyword evidence="2" id="KW-1185">Reference proteome</keyword>
<comment type="caution">
    <text evidence="1">The sequence shown here is derived from an EMBL/GenBank/DDBJ whole genome shotgun (WGS) entry which is preliminary data.</text>
</comment>
<organism evidence="1 2">
    <name type="scientific">Cirrhinus molitorella</name>
    <name type="common">mud carp</name>
    <dbReference type="NCBI Taxonomy" id="172907"/>
    <lineage>
        <taxon>Eukaryota</taxon>
        <taxon>Metazoa</taxon>
        <taxon>Chordata</taxon>
        <taxon>Craniata</taxon>
        <taxon>Vertebrata</taxon>
        <taxon>Euteleostomi</taxon>
        <taxon>Actinopterygii</taxon>
        <taxon>Neopterygii</taxon>
        <taxon>Teleostei</taxon>
        <taxon>Ostariophysi</taxon>
        <taxon>Cypriniformes</taxon>
        <taxon>Cyprinidae</taxon>
        <taxon>Labeoninae</taxon>
        <taxon>Labeonini</taxon>
        <taxon>Cirrhinus</taxon>
    </lineage>
</organism>
<sequence length="69" mass="7721">MGAWYPGVSPYTPYKGPRGLSVIAFCRRDLFLGCLSRPSEQRLPGACPYPGVWSSRRQGEELKGKRGLY</sequence>
<protein>
    <submittedName>
        <fullName evidence="1">Uncharacterized protein</fullName>
    </submittedName>
</protein>
<dbReference type="EMBL" id="JAUYZG010000020">
    <property type="protein sequence ID" value="KAK2876426.1"/>
    <property type="molecule type" value="Genomic_DNA"/>
</dbReference>
<gene>
    <name evidence="1" type="ORF">Q8A67_020522</name>
</gene>
<proteinExistence type="predicted"/>
<evidence type="ECO:0000313" key="2">
    <source>
        <dbReference type="Proteomes" id="UP001187343"/>
    </source>
</evidence>
<reference evidence="1" key="1">
    <citation type="submission" date="2023-08" db="EMBL/GenBank/DDBJ databases">
        <title>Chromosome-level Genome Assembly of mud carp (Cirrhinus molitorella).</title>
        <authorList>
            <person name="Liu H."/>
        </authorList>
    </citation>
    <scope>NUCLEOTIDE SEQUENCE</scope>
    <source>
        <strain evidence="1">Prfri</strain>
        <tissue evidence="1">Muscle</tissue>
    </source>
</reference>